<proteinExistence type="predicted"/>
<protein>
    <submittedName>
        <fullName evidence="1">Uncharacterized protein</fullName>
    </submittedName>
</protein>
<dbReference type="KEGG" id="cyj:Cyan7822_5388"/>
<accession>E0U860</accession>
<dbReference type="Proteomes" id="UP000008206">
    <property type="component" value="Chromosome"/>
</dbReference>
<name>E0U860_GLOV7</name>
<gene>
    <name evidence="1" type="ordered locus">Cyan7822_5388</name>
</gene>
<dbReference type="AlphaFoldDB" id="E0U860"/>
<sequence>MFKKVYQSSSTNINFISMEVVNPLTMEVNSNFDDSVIPLSGILMHEFLRTKRIGILERQASKDILLRYDINQIANDLGQ</sequence>
<evidence type="ECO:0000313" key="2">
    <source>
        <dbReference type="Proteomes" id="UP000008206"/>
    </source>
</evidence>
<keyword evidence="2" id="KW-1185">Reference proteome</keyword>
<reference evidence="2" key="1">
    <citation type="journal article" date="2011" name="MBio">
        <title>Novel metabolic attributes of the genus Cyanothece, comprising a group of unicellular nitrogen-fixing Cyanobacteria.</title>
        <authorList>
            <person name="Bandyopadhyay A."/>
            <person name="Elvitigala T."/>
            <person name="Welsh E."/>
            <person name="Stockel J."/>
            <person name="Liberton M."/>
            <person name="Min H."/>
            <person name="Sherman L.A."/>
            <person name="Pakrasi H.B."/>
        </authorList>
    </citation>
    <scope>NUCLEOTIDE SEQUENCE [LARGE SCALE GENOMIC DNA]</scope>
    <source>
        <strain evidence="2">PCC 7822</strain>
    </source>
</reference>
<dbReference type="HOGENOM" id="CLU_2600206_0_0_3"/>
<dbReference type="EMBL" id="CP002198">
    <property type="protein sequence ID" value="ADN17265.1"/>
    <property type="molecule type" value="Genomic_DNA"/>
</dbReference>
<organism evidence="1 2">
    <name type="scientific">Gloeothece verrucosa (strain PCC 7822)</name>
    <name type="common">Cyanothece sp. (strain PCC 7822)</name>
    <dbReference type="NCBI Taxonomy" id="497965"/>
    <lineage>
        <taxon>Bacteria</taxon>
        <taxon>Bacillati</taxon>
        <taxon>Cyanobacteriota</taxon>
        <taxon>Cyanophyceae</taxon>
        <taxon>Oscillatoriophycideae</taxon>
        <taxon>Chroococcales</taxon>
        <taxon>Aphanothecaceae</taxon>
        <taxon>Gloeothece</taxon>
        <taxon>Gloeothece verrucosa</taxon>
    </lineage>
</organism>
<evidence type="ECO:0000313" key="1">
    <source>
        <dbReference type="EMBL" id="ADN17265.1"/>
    </source>
</evidence>